<name>A0AC35TR30_9BILA</name>
<proteinExistence type="predicted"/>
<accession>A0AC35TR30</accession>
<evidence type="ECO:0000313" key="2">
    <source>
        <dbReference type="WBParaSite" id="RSKR_0000345200.1"/>
    </source>
</evidence>
<organism evidence="1 2">
    <name type="scientific">Rhabditophanes sp. KR3021</name>
    <dbReference type="NCBI Taxonomy" id="114890"/>
    <lineage>
        <taxon>Eukaryota</taxon>
        <taxon>Metazoa</taxon>
        <taxon>Ecdysozoa</taxon>
        <taxon>Nematoda</taxon>
        <taxon>Chromadorea</taxon>
        <taxon>Rhabditida</taxon>
        <taxon>Tylenchina</taxon>
        <taxon>Panagrolaimomorpha</taxon>
        <taxon>Strongyloidoidea</taxon>
        <taxon>Alloionematidae</taxon>
        <taxon>Rhabditophanes</taxon>
    </lineage>
</organism>
<dbReference type="Proteomes" id="UP000095286">
    <property type="component" value="Unplaced"/>
</dbReference>
<sequence length="1077" mass="122061">MEAYLNTLNYAYPSFVNYKSNMASNQHPQYYSDSGNYYTPFYSNTEYYNQHFNNKHQGFYESKNNVDSNQELYNSSGIYQDNINSYAIQNNPTYLSYNNANDSIDANNYSTQTYTQPPPIANLDAFATPSPLLPKSKIPIRTNAVYRRVYSGRQTLTLEEEFKLNPFLTKSKKAELAYVLNLEEKQIKFWYQNRKQGMSQHLNPFDRRKSIFASTPNRPFNPRKYDDNGAAFEMPSPIREDAMEVDMGNLSIVESPKRIDKTIEISSDEEFQIPKKSVFKVPIAKVQKQDPGLLVQRPINTLSLEECRAAKKYAIDLENEPGTPSSYVEYMKSFVQKVNMRITMLVSDAARRKSLEEPVRDPVKPVLKTGKIQLCSPLPLDNVAKIVPTKTNSIGSKLPLTAREQMPAPSKIYKPTGKMLSLDLDTVGQLVAVTKQKRFINGKMTSERTDTVNEKINILMETLVQHSKDFDAKKRLATPDKLKATLMDHQMLGLNWLVENDKKFGRGILADDMGLGKTLQTIALIVHAKLHRKEDAVVQEHKRKQAAFLKLINSHATLIVAPASLINQWAAEIEKFVVGGFLTVNVFHGASRQKNAQVLAAYDVIITTFNTVNSELSSIVEDEENDDDSEEDVNGRSKPTKVTKKKSTIKNSVLSEICFDRIVLDEAHVIKNRSTGASKACCKLSAVRRLCLTGTPIHNALWDIFSIFRFLRVSPIDQEAVWKTYILGKSGVERLNALVKCLLIRRTKEETCKITGQPIIALKKKQVLDVIVPFSKAEQKIYDYLFEASKQTVKAFLDSDEGSHHAPKEIKNPFLTGNRIINPDDRFSGMSCILTLILRLRQACNHLFLTKQALDLDAFDGCRDDEVNYLDNSFANASLTAENFANQFEKGSTDHLRVFEENYISSKMTAMFTRLEAVIRIKEKVIIVSQWTSMLNIIKTQLKKRGISYCSITGEDSPKERVISQTEFNSPNGKYDVLLLSLQAGGVGLNLVAASNLMMFDLHWNPHLEEQAASRIHRFGQTRDVFIHKFVVKNTIENRVLELQKKKLELAKDVLEGAAKLNLNKLTNADLAYLFNV</sequence>
<protein>
    <submittedName>
        <fullName evidence="2">Homeobox domain-containing protein</fullName>
    </submittedName>
</protein>
<reference evidence="2" key="1">
    <citation type="submission" date="2016-11" db="UniProtKB">
        <authorList>
            <consortium name="WormBaseParasite"/>
        </authorList>
    </citation>
    <scope>IDENTIFICATION</scope>
    <source>
        <strain evidence="2">KR3021</strain>
    </source>
</reference>
<evidence type="ECO:0000313" key="1">
    <source>
        <dbReference type="Proteomes" id="UP000095286"/>
    </source>
</evidence>
<dbReference type="WBParaSite" id="RSKR_0000345200.1">
    <property type="protein sequence ID" value="RSKR_0000345200.1"/>
    <property type="gene ID" value="RSKR_0000345200"/>
</dbReference>